<organism evidence="2 3">
    <name type="scientific">Erythranthe guttata</name>
    <name type="common">Yellow monkey flower</name>
    <name type="synonym">Mimulus guttatus</name>
    <dbReference type="NCBI Taxonomy" id="4155"/>
    <lineage>
        <taxon>Eukaryota</taxon>
        <taxon>Viridiplantae</taxon>
        <taxon>Streptophyta</taxon>
        <taxon>Embryophyta</taxon>
        <taxon>Tracheophyta</taxon>
        <taxon>Spermatophyta</taxon>
        <taxon>Magnoliopsida</taxon>
        <taxon>eudicotyledons</taxon>
        <taxon>Gunneridae</taxon>
        <taxon>Pentapetalae</taxon>
        <taxon>asterids</taxon>
        <taxon>lamiids</taxon>
        <taxon>Lamiales</taxon>
        <taxon>Phrymaceae</taxon>
        <taxon>Erythranthe</taxon>
    </lineage>
</organism>
<dbReference type="PANTHER" id="PTHR31370:SF2">
    <property type="entry name" value="OS08G0105100 PROTEIN"/>
    <property type="match status" value="1"/>
</dbReference>
<dbReference type="InterPro" id="IPR036047">
    <property type="entry name" value="F-box-like_dom_sf"/>
</dbReference>
<gene>
    <name evidence="2" type="ORF">MIMGU_mgv11b022217mg</name>
</gene>
<evidence type="ECO:0000259" key="1">
    <source>
        <dbReference type="PROSITE" id="PS50181"/>
    </source>
</evidence>
<dbReference type="InterPro" id="IPR040275">
    <property type="entry name" value="At5g39450-like"/>
</dbReference>
<dbReference type="PROSITE" id="PS50181">
    <property type="entry name" value="FBOX"/>
    <property type="match status" value="1"/>
</dbReference>
<dbReference type="EMBL" id="KI630900">
    <property type="protein sequence ID" value="EYU31729.1"/>
    <property type="molecule type" value="Genomic_DNA"/>
</dbReference>
<sequence length="157" mass="17232">MPSDICGSSLLLALPDDIFPVITSSLSPRDVCSLGISCPGLNSVLSSDEVWLAQCNKLGILLPFSNLVEWREGVSSYKALCRFLMTIHPLMGIWVHETPVLGNVVYVMPGFLSVFGCRIIPQKIGHLGLEDGPILWRPVFVIICKYDGSTSFFFPTT</sequence>
<keyword evidence="3" id="KW-1185">Reference proteome</keyword>
<dbReference type="SUPFAM" id="SSF81383">
    <property type="entry name" value="F-box domain"/>
    <property type="match status" value="1"/>
</dbReference>
<protein>
    <recommendedName>
        <fullName evidence="1">F-box domain-containing protein</fullName>
    </recommendedName>
</protein>
<evidence type="ECO:0000313" key="3">
    <source>
        <dbReference type="Proteomes" id="UP000030748"/>
    </source>
</evidence>
<accession>A0A022QVW7</accession>
<evidence type="ECO:0000313" key="2">
    <source>
        <dbReference type="EMBL" id="EYU31729.1"/>
    </source>
</evidence>
<dbReference type="STRING" id="4155.A0A022QVW7"/>
<dbReference type="AlphaFoldDB" id="A0A022QVW7"/>
<name>A0A022QVW7_ERYGU</name>
<feature type="domain" description="F-box" evidence="1">
    <location>
        <begin position="8"/>
        <end position="54"/>
    </location>
</feature>
<dbReference type="InterPro" id="IPR001810">
    <property type="entry name" value="F-box_dom"/>
</dbReference>
<dbReference type="PANTHER" id="PTHR31370">
    <property type="entry name" value="F-BOX PROTEIN FAMILY-LIKE"/>
    <property type="match status" value="1"/>
</dbReference>
<reference evidence="2 3" key="1">
    <citation type="journal article" date="2013" name="Proc. Natl. Acad. Sci. U.S.A.">
        <title>Fine-scale variation in meiotic recombination in Mimulus inferred from population shotgun sequencing.</title>
        <authorList>
            <person name="Hellsten U."/>
            <person name="Wright K.M."/>
            <person name="Jenkins J."/>
            <person name="Shu S."/>
            <person name="Yuan Y."/>
            <person name="Wessler S.R."/>
            <person name="Schmutz J."/>
            <person name="Willis J.H."/>
            <person name="Rokhsar D.S."/>
        </authorList>
    </citation>
    <scope>NUCLEOTIDE SEQUENCE [LARGE SCALE GENOMIC DNA]</scope>
    <source>
        <strain evidence="3">cv. DUN x IM62</strain>
    </source>
</reference>
<proteinExistence type="predicted"/>
<dbReference type="Proteomes" id="UP000030748">
    <property type="component" value="Unassembled WGS sequence"/>
</dbReference>